<evidence type="ECO:0000259" key="1">
    <source>
        <dbReference type="Pfam" id="PF19404"/>
    </source>
</evidence>
<reference evidence="2 3" key="1">
    <citation type="submission" date="2019-12" db="EMBL/GenBank/DDBJ databases">
        <title>Chitinophaga sp. strain ysch24 (GDMCC 1.1355), whole genome shotgun sequence.</title>
        <authorList>
            <person name="Zhang X."/>
        </authorList>
    </citation>
    <scope>NUCLEOTIDE SEQUENCE [LARGE SCALE GENOMIC DNA]</scope>
    <source>
        <strain evidence="3">ysch24</strain>
    </source>
</reference>
<feature type="domain" description="DUF5977" evidence="1">
    <location>
        <begin position="1125"/>
        <end position="1189"/>
    </location>
</feature>
<dbReference type="Proteomes" id="UP000461730">
    <property type="component" value="Unassembled WGS sequence"/>
</dbReference>
<gene>
    <name evidence="2" type="ORF">GO493_28745</name>
</gene>
<evidence type="ECO:0000313" key="2">
    <source>
        <dbReference type="EMBL" id="MVT12280.1"/>
    </source>
</evidence>
<dbReference type="Pfam" id="PF19404">
    <property type="entry name" value="DUF5977"/>
    <property type="match status" value="4"/>
</dbReference>
<protein>
    <recommendedName>
        <fullName evidence="1">DUF5977 domain-containing protein</fullName>
    </recommendedName>
</protein>
<evidence type="ECO:0000313" key="3">
    <source>
        <dbReference type="Proteomes" id="UP000461730"/>
    </source>
</evidence>
<feature type="domain" description="DUF5977" evidence="1">
    <location>
        <begin position="1320"/>
        <end position="1385"/>
    </location>
</feature>
<keyword evidence="3" id="KW-1185">Reference proteome</keyword>
<feature type="domain" description="DUF5977" evidence="1">
    <location>
        <begin position="1257"/>
        <end position="1319"/>
    </location>
</feature>
<dbReference type="InterPro" id="IPR046020">
    <property type="entry name" value="DUF5977"/>
</dbReference>
<comment type="caution">
    <text evidence="2">The sequence shown here is derived from an EMBL/GenBank/DDBJ whole genome shotgun (WGS) entry which is preliminary data.</text>
</comment>
<accession>A0A7K1UDB9</accession>
<sequence>MKAQDVRKPPQVVAPSPEAASLGRYGSWPVSLYTGIPQVSAPLYTIDYRGFKLPVGLSYHASGIKIEDIASWVATGWALEAGGVVTRTVMGLEDDNPHGFYNNSYRSGVLPDTFDVVNNDQTYKFFTDVTGDREDTEPDVFNFNFGGISGQFYFDRTGTVRTIPASNIIVKRHPLNAFDLSASKYWEIVDDKGITYILGQDNAVEKTTMMDDDQMFHKEGKTAWYLNKIILPNKQDSITFQYVDKYERYSTKPSQSYRIPDGSVQASSPVSVDVMIANGYGYSRQLGEGPYSALTINQGKVQLSAISWRYGKVSFYANTGRKDITGQLLDSVNVLDAGGQIVKRFGFRYNNNITRPFLTSIVEKSITDLDTLERYRFDYYEGLPGRFSNSQDEWGYYNGSSNKHLVPYDPYVTEFAYNLFATPDANRAVSKDHMMAGTLKTIYYPTKGSTEFSFEPNRYRSIDDQGTTPGRDGYYTNKTINMSAYQQNAVKKDVQEIIVEKQSTGGELSNLKIQIRNYYRGPGLEESYLPKITFEEKYFNTTTNQDDYRVIYRFNAYDDWEQAKSRVKYNEAREDLDFDLSLLLGAGHFRVTTEIACFSFTGACPTFDYQTTINASYTFSTFIPPVPGSGPNSIVNLAGGLRIKQITNYDVDGKIASAKQYTYNTMEGSNIVSSGTLLVKPRFFSYTIQPFICSGANDANCRPETVNVGIFTSGSLAVLGVTQGGYVGYEEVTEQDDTEGKNGQTVYKYSMAKNEYEQPYMNRLYSYTLNKWPVYIPNTDNSYKRGLLLEKTVSAKEGTTFKTVAREKYSYLLNDYEGAPNYYSSRYVRIRRISDSLGTCCGLQPPATERKSWRDKEFIYTFYNIKSPWVQMVSKSVMQDDVETKILYEYNNLQSMQPTREIVYTSAGDSVVKTYKYPTDIIAAGQDYNGTLSRMVSRNIVTPVIEEETVKNAAVSKVRSTYKDWLNNGNLLLQDSVLVKYANNAPYHDVLIYNGYDVYGNILSYSANSTPVNFLWGYDQQYPVAKVTGSSYDRISSMVTGTLLNNPSSDQALHTELNKIRSEKALLQSYAYQPLIGISSETNSQGKTAYYSYDGFGRLLSVRDHNNKLIKAYSYNYGVNGELIFSSDEQVGTYVKSTCGQGYMGEVVNYVVTKGTYTSTVSQADANQKAINDVRANGQLYADINGRCNYIYYNTETSVTLNRNNCTDGGEGTSVIYTVPARKYTSIVSQQNADSLAADDITKNAQSYVNTNGKCIYYNAERSQTFTKSCGADGEGSQVVYLVPARKYSAYSQAEADALVQADINTNGQAKADAEGICTYYNSMQSQAFNPVCGANYKNIGPVTYTVAARKYSSNISKADANQKALNEITANGQAYANVNGCICTGEGYKIVNNRCELGTRVQIESHREGDKWACTYYYQFTDGTRSANYTGLGEQQCQPPIEQ</sequence>
<name>A0A7K1UDB9_9BACT</name>
<organism evidence="2 3">
    <name type="scientific">Chitinophaga tropicalis</name>
    <dbReference type="NCBI Taxonomy" id="2683588"/>
    <lineage>
        <taxon>Bacteria</taxon>
        <taxon>Pseudomonadati</taxon>
        <taxon>Bacteroidota</taxon>
        <taxon>Chitinophagia</taxon>
        <taxon>Chitinophagales</taxon>
        <taxon>Chitinophagaceae</taxon>
        <taxon>Chitinophaga</taxon>
    </lineage>
</organism>
<proteinExistence type="predicted"/>
<dbReference type="EMBL" id="WRXN01000021">
    <property type="protein sequence ID" value="MVT12280.1"/>
    <property type="molecule type" value="Genomic_DNA"/>
</dbReference>
<feature type="domain" description="DUF5977" evidence="1">
    <location>
        <begin position="1192"/>
        <end position="1256"/>
    </location>
</feature>